<dbReference type="Pfam" id="PF00035">
    <property type="entry name" value="dsrm"/>
    <property type="match status" value="3"/>
</dbReference>
<dbReference type="InterPro" id="IPR050339">
    <property type="entry name" value="CC_SR_Kinase"/>
</dbReference>
<gene>
    <name evidence="13" type="ORF">FSCOSCO3_A031862</name>
</gene>
<proteinExistence type="inferred from homology"/>
<feature type="compositionally biased region" description="Polar residues" evidence="10">
    <location>
        <begin position="339"/>
        <end position="354"/>
    </location>
</feature>
<dbReference type="Gene3D" id="3.30.200.20">
    <property type="entry name" value="Phosphorylase Kinase, domain 1"/>
    <property type="match status" value="1"/>
</dbReference>
<evidence type="ECO:0000256" key="5">
    <source>
        <dbReference type="ARBA" id="ARBA00022741"/>
    </source>
</evidence>
<comment type="similarity">
    <text evidence="8">Belongs to the protein kinase superfamily. Ser/Thr protein kinase family. GCN2 subfamily.</text>
</comment>
<feature type="compositionally biased region" description="Low complexity" evidence="10">
    <location>
        <begin position="266"/>
        <end position="280"/>
    </location>
</feature>
<keyword evidence="4" id="KW-0808">Transferase</keyword>
<feature type="region of interest" description="Disordered" evidence="10">
    <location>
        <begin position="266"/>
        <end position="290"/>
    </location>
</feature>
<dbReference type="Pfam" id="PF00069">
    <property type="entry name" value="Pkinase"/>
    <property type="match status" value="1"/>
</dbReference>
<evidence type="ECO:0000259" key="12">
    <source>
        <dbReference type="PROSITE" id="PS50137"/>
    </source>
</evidence>
<keyword evidence="14" id="KW-1185">Reference proteome</keyword>
<dbReference type="PROSITE" id="PS50137">
    <property type="entry name" value="DS_RBD"/>
    <property type="match status" value="3"/>
</dbReference>
<evidence type="ECO:0000256" key="10">
    <source>
        <dbReference type="SAM" id="MobiDB-lite"/>
    </source>
</evidence>
<dbReference type="PROSITE" id="PS50011">
    <property type="entry name" value="PROTEIN_KINASE_DOM"/>
    <property type="match status" value="1"/>
</dbReference>
<dbReference type="PROSITE" id="PS00108">
    <property type="entry name" value="PROTEIN_KINASE_ST"/>
    <property type="match status" value="1"/>
</dbReference>
<evidence type="ECO:0000256" key="4">
    <source>
        <dbReference type="ARBA" id="ARBA00022679"/>
    </source>
</evidence>
<dbReference type="EC" id="2.7.11.1" evidence="1"/>
<feature type="domain" description="DRBM" evidence="12">
    <location>
        <begin position="180"/>
        <end position="248"/>
    </location>
</feature>
<evidence type="ECO:0000313" key="13">
    <source>
        <dbReference type="EMBL" id="CAK6951763.1"/>
    </source>
</evidence>
<protein>
    <recommendedName>
        <fullName evidence="1">non-specific serine/threonine protein kinase</fullName>
        <ecNumber evidence="1">2.7.11.1</ecNumber>
    </recommendedName>
</protein>
<evidence type="ECO:0000256" key="6">
    <source>
        <dbReference type="ARBA" id="ARBA00022777"/>
    </source>
</evidence>
<evidence type="ECO:0000256" key="8">
    <source>
        <dbReference type="ARBA" id="ARBA00037982"/>
    </source>
</evidence>
<keyword evidence="6 13" id="KW-0418">Kinase</keyword>
<dbReference type="GO" id="GO:0005524">
    <property type="term" value="F:ATP binding"/>
    <property type="evidence" value="ECO:0007669"/>
    <property type="project" value="UniProtKB-KW"/>
</dbReference>
<dbReference type="EMBL" id="CAWUFR010000007">
    <property type="protein sequence ID" value="CAK6951763.1"/>
    <property type="molecule type" value="Genomic_DNA"/>
</dbReference>
<dbReference type="CDD" id="cd13996">
    <property type="entry name" value="STKc_EIF2AK"/>
    <property type="match status" value="1"/>
</dbReference>
<dbReference type="SMART" id="SM00358">
    <property type="entry name" value="DSRM"/>
    <property type="match status" value="3"/>
</dbReference>
<dbReference type="InterPro" id="IPR011009">
    <property type="entry name" value="Kinase-like_dom_sf"/>
</dbReference>
<keyword evidence="9" id="KW-0694">RNA-binding</keyword>
<feature type="compositionally biased region" description="Polar residues" evidence="10">
    <location>
        <begin position="281"/>
        <end position="290"/>
    </location>
</feature>
<dbReference type="AlphaFoldDB" id="A0AAV1MYE8"/>
<evidence type="ECO:0000259" key="11">
    <source>
        <dbReference type="PROSITE" id="PS50011"/>
    </source>
</evidence>
<sequence length="680" mass="76172">MMDPRDSAAKLNEYAQGKQWELSYEISSVGPDHDKTFTISAVLNGKAYVGGVGKTKKEAKQNAAENTLRLLEMEQQNPIDSTENASANPTASVYQTSVSDDYISLLHKYCGKKKIPLKAVESISMEPKTAALKCCSFVVDNKEYPPAFGKTKKEAKEEAAKIAYQSLDVKSEDQKARGPNFIGIVDHYCQKTCRILNFIEVERCGPPHNSQFFYKAVINGKDYPIAEGKSAKNAKQKAAELAWSGLQEQSDWDSKVSFRSSISQDSTSSLLTSPTMLQSQKTSQQSITRNTSQSVILTIASDPVQVPMRSAVSVDSAPSMLSTPSSLESLEASSQSMATGTSDSVVFTDSSNPSNDKDAAKNKNRENRPTDTSTQSRFTSEFDSIKSLAKGGFGRVYKAREKLVDNYYAVKIVPSKEKTLREVVALSELLHFNIVRYYNCWMEDSEYEYRDSAADSSSTTQSTSNSSSQYLYIKMELCDNKTLKDWINEKNKETLQDSRRREKSLPIAQQIVSGVELIHSKNFIHRDLKPANILFGQGGEVKIGDFGLVAAENDDDDDDDKNQTERTGKTGTKSYMAPEQRNKKMYDRKVDIFALGLIYFELLWNLSTGHERGVLLTNARSQKLPEEFSQNFPKENELIMSMLCEKPEDRPEARTLKTELEEWAQIFNAQNNMHQQNKTV</sequence>
<feature type="region of interest" description="Disordered" evidence="10">
    <location>
        <begin position="314"/>
        <end position="378"/>
    </location>
</feature>
<evidence type="ECO:0000256" key="3">
    <source>
        <dbReference type="ARBA" id="ARBA00022553"/>
    </source>
</evidence>
<name>A0AAV1MYE8_SCOSC</name>
<reference evidence="13 14" key="1">
    <citation type="submission" date="2024-01" db="EMBL/GenBank/DDBJ databases">
        <authorList>
            <person name="Alioto T."/>
            <person name="Alioto T."/>
            <person name="Gomez Garrido J."/>
        </authorList>
    </citation>
    <scope>NUCLEOTIDE SEQUENCE [LARGE SCALE GENOMIC DNA]</scope>
</reference>
<dbReference type="InterPro" id="IPR008271">
    <property type="entry name" value="Ser/Thr_kinase_AS"/>
</dbReference>
<evidence type="ECO:0000256" key="1">
    <source>
        <dbReference type="ARBA" id="ARBA00012513"/>
    </source>
</evidence>
<dbReference type="PANTHER" id="PTHR11042">
    <property type="entry name" value="EUKARYOTIC TRANSLATION INITIATION FACTOR 2-ALPHA KINASE EIF2-ALPHA KINASE -RELATED"/>
    <property type="match status" value="1"/>
</dbReference>
<keyword evidence="3" id="KW-0597">Phosphoprotein</keyword>
<dbReference type="GO" id="GO:0005737">
    <property type="term" value="C:cytoplasm"/>
    <property type="evidence" value="ECO:0007669"/>
    <property type="project" value="TreeGrafter"/>
</dbReference>
<dbReference type="CDD" id="cd19903">
    <property type="entry name" value="DSRM_EIF2AK2_rpt1"/>
    <property type="match status" value="1"/>
</dbReference>
<dbReference type="CDD" id="cd19875">
    <property type="entry name" value="DSRM_EIF2AK2-like"/>
    <property type="match status" value="1"/>
</dbReference>
<dbReference type="Gene3D" id="3.30.160.20">
    <property type="match status" value="3"/>
</dbReference>
<dbReference type="FunFam" id="1.10.510.10:FF:000251">
    <property type="entry name" value="eukaryotic translation initiation factor 2-alpha kinase 3"/>
    <property type="match status" value="1"/>
</dbReference>
<dbReference type="Proteomes" id="UP001314229">
    <property type="component" value="Unassembled WGS sequence"/>
</dbReference>
<comment type="caution">
    <text evidence="13">The sequence shown here is derived from an EMBL/GenBank/DDBJ whole genome shotgun (WGS) entry which is preliminary data.</text>
</comment>
<feature type="domain" description="DRBM" evidence="12">
    <location>
        <begin position="101"/>
        <end position="169"/>
    </location>
</feature>
<evidence type="ECO:0000256" key="7">
    <source>
        <dbReference type="ARBA" id="ARBA00022840"/>
    </source>
</evidence>
<dbReference type="InterPro" id="IPR000719">
    <property type="entry name" value="Prot_kinase_dom"/>
</dbReference>
<dbReference type="InterPro" id="IPR014720">
    <property type="entry name" value="dsRBD_dom"/>
</dbReference>
<feature type="domain" description="Protein kinase" evidence="11">
    <location>
        <begin position="382"/>
        <end position="664"/>
    </location>
</feature>
<evidence type="ECO:0000256" key="2">
    <source>
        <dbReference type="ARBA" id="ARBA00022527"/>
    </source>
</evidence>
<feature type="domain" description="DRBM" evidence="12">
    <location>
        <begin position="6"/>
        <end position="73"/>
    </location>
</feature>
<dbReference type="PANTHER" id="PTHR11042:SF166">
    <property type="entry name" value="EUKARYOTIC TRANSLATION INITIATION FACTOR 2-ALPHA KINASE 3"/>
    <property type="match status" value="1"/>
</dbReference>
<dbReference type="GO" id="GO:0003725">
    <property type="term" value="F:double-stranded RNA binding"/>
    <property type="evidence" value="ECO:0007669"/>
    <property type="project" value="InterPro"/>
</dbReference>
<accession>A0AAV1MYE8</accession>
<feature type="compositionally biased region" description="Low complexity" evidence="10">
    <location>
        <begin position="318"/>
        <end position="338"/>
    </location>
</feature>
<dbReference type="InterPro" id="IPR044452">
    <property type="entry name" value="EIF2AK2_DSRM_1"/>
</dbReference>
<keyword evidence="5" id="KW-0547">Nucleotide-binding</keyword>
<evidence type="ECO:0000256" key="9">
    <source>
        <dbReference type="PROSITE-ProRule" id="PRU00266"/>
    </source>
</evidence>
<dbReference type="Gene3D" id="1.10.510.10">
    <property type="entry name" value="Transferase(Phosphotransferase) domain 1"/>
    <property type="match status" value="1"/>
</dbReference>
<dbReference type="SUPFAM" id="SSF56112">
    <property type="entry name" value="Protein kinase-like (PK-like)"/>
    <property type="match status" value="1"/>
</dbReference>
<feature type="region of interest" description="Disordered" evidence="10">
    <location>
        <begin position="552"/>
        <end position="574"/>
    </location>
</feature>
<dbReference type="GO" id="GO:0005634">
    <property type="term" value="C:nucleus"/>
    <property type="evidence" value="ECO:0007669"/>
    <property type="project" value="TreeGrafter"/>
</dbReference>
<evidence type="ECO:0000313" key="14">
    <source>
        <dbReference type="Proteomes" id="UP001314229"/>
    </source>
</evidence>
<feature type="compositionally biased region" description="Basic and acidic residues" evidence="10">
    <location>
        <begin position="355"/>
        <end position="369"/>
    </location>
</feature>
<dbReference type="SMART" id="SM00220">
    <property type="entry name" value="S_TKc"/>
    <property type="match status" value="1"/>
</dbReference>
<keyword evidence="2" id="KW-0723">Serine/threonine-protein kinase</keyword>
<keyword evidence="7" id="KW-0067">ATP-binding</keyword>
<organism evidence="13 14">
    <name type="scientific">Scomber scombrus</name>
    <name type="common">Atlantic mackerel</name>
    <name type="synonym">Scomber vernalis</name>
    <dbReference type="NCBI Taxonomy" id="13677"/>
    <lineage>
        <taxon>Eukaryota</taxon>
        <taxon>Metazoa</taxon>
        <taxon>Chordata</taxon>
        <taxon>Craniata</taxon>
        <taxon>Vertebrata</taxon>
        <taxon>Euteleostomi</taxon>
        <taxon>Actinopterygii</taxon>
        <taxon>Neopterygii</taxon>
        <taxon>Teleostei</taxon>
        <taxon>Neoteleostei</taxon>
        <taxon>Acanthomorphata</taxon>
        <taxon>Pelagiaria</taxon>
        <taxon>Scombriformes</taxon>
        <taxon>Scombridae</taxon>
        <taxon>Scomber</taxon>
    </lineage>
</organism>
<dbReference type="GO" id="GO:0004694">
    <property type="term" value="F:eukaryotic translation initiation factor 2alpha kinase activity"/>
    <property type="evidence" value="ECO:0007669"/>
    <property type="project" value="TreeGrafter"/>
</dbReference>
<dbReference type="SUPFAM" id="SSF54768">
    <property type="entry name" value="dsRNA-binding domain-like"/>
    <property type="match status" value="3"/>
</dbReference>